<reference evidence="2 3" key="1">
    <citation type="submission" date="2016-11" db="EMBL/GenBank/DDBJ databases">
        <title>Complete genome sequencing of Virgibacillus halodenitrificans PDB-F2.</title>
        <authorList>
            <person name="Sun Z."/>
            <person name="Zhou Y."/>
            <person name="Li H."/>
        </authorList>
    </citation>
    <scope>NUCLEOTIDE SEQUENCE [LARGE SCALE GENOMIC DNA]</scope>
    <source>
        <strain evidence="2 3">PDB-F2</strain>
    </source>
</reference>
<accession>A0AAC9NJ92</accession>
<dbReference type="AlphaFoldDB" id="A0AAC9NJ92"/>
<proteinExistence type="predicted"/>
<feature type="transmembrane region" description="Helical" evidence="1">
    <location>
        <begin position="36"/>
        <end position="58"/>
    </location>
</feature>
<protein>
    <recommendedName>
        <fullName evidence="4">Yip1 domain-containing protein</fullName>
    </recommendedName>
</protein>
<dbReference type="Proteomes" id="UP000182945">
    <property type="component" value="Chromosome"/>
</dbReference>
<feature type="transmembrane region" description="Helical" evidence="1">
    <location>
        <begin position="158"/>
        <end position="175"/>
    </location>
</feature>
<feature type="transmembrane region" description="Helical" evidence="1">
    <location>
        <begin position="116"/>
        <end position="138"/>
    </location>
</feature>
<keyword evidence="1" id="KW-0812">Transmembrane</keyword>
<dbReference type="KEGG" id="vhl:BME96_01020"/>
<keyword evidence="1" id="KW-0472">Membrane</keyword>
<gene>
    <name evidence="2" type="ORF">BME96_01020</name>
</gene>
<dbReference type="GeneID" id="71512958"/>
<organism evidence="2 3">
    <name type="scientific">Virgibacillus halodenitrificans</name>
    <name type="common">Bacillus halodenitrificans</name>
    <dbReference type="NCBI Taxonomy" id="1482"/>
    <lineage>
        <taxon>Bacteria</taxon>
        <taxon>Bacillati</taxon>
        <taxon>Bacillota</taxon>
        <taxon>Bacilli</taxon>
        <taxon>Bacillales</taxon>
        <taxon>Bacillaceae</taxon>
        <taxon>Virgibacillus</taxon>
    </lineage>
</organism>
<dbReference type="RefSeq" id="WP_071648050.1">
    <property type="nucleotide sequence ID" value="NZ_CP017962.1"/>
</dbReference>
<evidence type="ECO:0000313" key="2">
    <source>
        <dbReference type="EMBL" id="APC46868.1"/>
    </source>
</evidence>
<evidence type="ECO:0008006" key="4">
    <source>
        <dbReference type="Google" id="ProtNLM"/>
    </source>
</evidence>
<evidence type="ECO:0000256" key="1">
    <source>
        <dbReference type="SAM" id="Phobius"/>
    </source>
</evidence>
<feature type="transmembrane region" description="Helical" evidence="1">
    <location>
        <begin position="78"/>
        <end position="104"/>
    </location>
</feature>
<name>A0AAC9NJ92_VIRHA</name>
<feature type="transmembrane region" description="Helical" evidence="1">
    <location>
        <begin position="195"/>
        <end position="215"/>
    </location>
</feature>
<keyword evidence="1" id="KW-1133">Transmembrane helix</keyword>
<dbReference type="EMBL" id="CP017962">
    <property type="protein sequence ID" value="APC46868.1"/>
    <property type="molecule type" value="Genomic_DNA"/>
</dbReference>
<sequence>MSYHTNVIKLLFSTDDHLFRIGKAEKIHKLWKATGLLVLLSILIYCWMAYLGIGSNYISTNATEMNALTYEQSKFWFLVGRALFSVLFAMLVLFIPSLLFYLLTDIPFKKLMIMQQVVLFVLLIERLLWIPLATVNGLDWYVSPLSLGIIASYITDKSWIIFFFGAITLFQFWIIRFQVKYLTTLSQAIRKVWIWVNVIFLHLIYWVITALLAFIDTYILSGWFG</sequence>
<evidence type="ECO:0000313" key="3">
    <source>
        <dbReference type="Proteomes" id="UP000182945"/>
    </source>
</evidence>